<dbReference type="Gene3D" id="1.10.101.10">
    <property type="entry name" value="PGBD-like superfamily/PGBD"/>
    <property type="match status" value="1"/>
</dbReference>
<gene>
    <name evidence="2" type="ORF">GCM10010521_71850</name>
</gene>
<dbReference type="EMBL" id="BAAAVM010000154">
    <property type="protein sequence ID" value="GAA2782841.1"/>
    <property type="molecule type" value="Genomic_DNA"/>
</dbReference>
<dbReference type="SUPFAM" id="SSF47090">
    <property type="entry name" value="PGBD-like"/>
    <property type="match status" value="1"/>
</dbReference>
<proteinExistence type="predicted"/>
<feature type="domain" description="Peptidoglycan binding-like" evidence="1">
    <location>
        <begin position="57"/>
        <end position="107"/>
    </location>
</feature>
<evidence type="ECO:0000313" key="3">
    <source>
        <dbReference type="Proteomes" id="UP001500893"/>
    </source>
</evidence>
<reference evidence="3" key="1">
    <citation type="journal article" date="2019" name="Int. J. Syst. Evol. Microbiol.">
        <title>The Global Catalogue of Microorganisms (GCM) 10K type strain sequencing project: providing services to taxonomists for standard genome sequencing and annotation.</title>
        <authorList>
            <consortium name="The Broad Institute Genomics Platform"/>
            <consortium name="The Broad Institute Genome Sequencing Center for Infectious Disease"/>
            <person name="Wu L."/>
            <person name="Ma J."/>
        </authorList>
    </citation>
    <scope>NUCLEOTIDE SEQUENCE [LARGE SCALE GENOMIC DNA]</scope>
    <source>
        <strain evidence="3">JCM 11574</strain>
    </source>
</reference>
<dbReference type="Proteomes" id="UP001500893">
    <property type="component" value="Unassembled WGS sequence"/>
</dbReference>
<protein>
    <recommendedName>
        <fullName evidence="1">Peptidoglycan binding-like domain-containing protein</fullName>
    </recommendedName>
</protein>
<evidence type="ECO:0000259" key="1">
    <source>
        <dbReference type="Pfam" id="PF01471"/>
    </source>
</evidence>
<comment type="caution">
    <text evidence="2">The sequence shown here is derived from an EMBL/GenBank/DDBJ whole genome shotgun (WGS) entry which is preliminary data.</text>
</comment>
<dbReference type="InterPro" id="IPR036365">
    <property type="entry name" value="PGBD-like_sf"/>
</dbReference>
<dbReference type="Pfam" id="PF01471">
    <property type="entry name" value="PG_binding_1"/>
    <property type="match status" value="1"/>
</dbReference>
<organism evidence="2 3">
    <name type="scientific">Streptomyces rameus</name>
    <dbReference type="NCBI Taxonomy" id="68261"/>
    <lineage>
        <taxon>Bacteria</taxon>
        <taxon>Bacillati</taxon>
        <taxon>Actinomycetota</taxon>
        <taxon>Actinomycetes</taxon>
        <taxon>Kitasatosporales</taxon>
        <taxon>Streptomycetaceae</taxon>
        <taxon>Streptomyces</taxon>
    </lineage>
</organism>
<dbReference type="RefSeq" id="WP_345060224.1">
    <property type="nucleotide sequence ID" value="NZ_BAAAVM010000154.1"/>
</dbReference>
<dbReference type="InterPro" id="IPR002477">
    <property type="entry name" value="Peptidoglycan-bd-like"/>
</dbReference>
<name>A0ABP6HNP5_9ACTN</name>
<accession>A0ABP6HNP5</accession>
<keyword evidence="3" id="KW-1185">Reference proteome</keyword>
<dbReference type="InterPro" id="IPR036366">
    <property type="entry name" value="PGBDSf"/>
</dbReference>
<evidence type="ECO:0000313" key="2">
    <source>
        <dbReference type="EMBL" id="GAA2782841.1"/>
    </source>
</evidence>
<sequence>MRGKTAAGAALCVLVVGALCTGATRPEDEREPAVRFLPDLHTAGLLESGRTARSDVVGLWQAILWADGYAARRQVSCTYDGPTADTTRAWQSNHHLSADGMVGPATWGTAAARLAPVGRWTVYRGERYDLPLRRDADGFLEVYDAGVFRLLRTDEVTLTLCR</sequence>